<dbReference type="PANTHER" id="PTHR43805">
    <property type="entry name" value="GLYCEROPHOSPHORYL DIESTER PHOSPHODIESTERASE"/>
    <property type="match status" value="1"/>
</dbReference>
<dbReference type="SUPFAM" id="SSF51695">
    <property type="entry name" value="PLC-like phosphodiesterases"/>
    <property type="match status" value="1"/>
</dbReference>
<dbReference type="InterPro" id="IPR030395">
    <property type="entry name" value="GP_PDE_dom"/>
</dbReference>
<dbReference type="PROSITE" id="PS51704">
    <property type="entry name" value="GP_PDE"/>
    <property type="match status" value="1"/>
</dbReference>
<dbReference type="Proteomes" id="UP001149009">
    <property type="component" value="Unassembled WGS sequence"/>
</dbReference>
<dbReference type="GO" id="GO:0006629">
    <property type="term" value="P:lipid metabolic process"/>
    <property type="evidence" value="ECO:0007669"/>
    <property type="project" value="InterPro"/>
</dbReference>
<dbReference type="EMBL" id="JAODNV010000001">
    <property type="protein sequence ID" value="MCT8988827.1"/>
    <property type="molecule type" value="Genomic_DNA"/>
</dbReference>
<dbReference type="AlphaFoldDB" id="A0A9X2X4P9"/>
<dbReference type="RefSeq" id="WP_261513445.1">
    <property type="nucleotide sequence ID" value="NZ_JAODNV010000001.1"/>
</dbReference>
<comment type="caution">
    <text evidence="2">The sequence shown here is derived from an EMBL/GenBank/DDBJ whole genome shotgun (WGS) entry which is preliminary data.</text>
</comment>
<dbReference type="PANTHER" id="PTHR43805:SF1">
    <property type="entry name" value="GP-PDE DOMAIN-CONTAINING PROTEIN"/>
    <property type="match status" value="1"/>
</dbReference>
<dbReference type="GO" id="GO:0008081">
    <property type="term" value="F:phosphoric diester hydrolase activity"/>
    <property type="evidence" value="ECO:0007669"/>
    <property type="project" value="InterPro"/>
</dbReference>
<evidence type="ECO:0000313" key="3">
    <source>
        <dbReference type="Proteomes" id="UP001149009"/>
    </source>
</evidence>
<dbReference type="InterPro" id="IPR017946">
    <property type="entry name" value="PLC-like_Pdiesterase_TIM-brl"/>
</dbReference>
<evidence type="ECO:0000259" key="1">
    <source>
        <dbReference type="PROSITE" id="PS51704"/>
    </source>
</evidence>
<accession>A0A9X2X4P9</accession>
<gene>
    <name evidence="2" type="ORF">NYR54_00750</name>
</gene>
<dbReference type="CDD" id="cd08613">
    <property type="entry name" value="GDPD_GDE4_like_1"/>
    <property type="match status" value="1"/>
</dbReference>
<dbReference type="Pfam" id="PF03009">
    <property type="entry name" value="GDPD"/>
    <property type="match status" value="1"/>
</dbReference>
<dbReference type="Gene3D" id="3.20.20.190">
    <property type="entry name" value="Phosphatidylinositol (PI) phosphodiesterase"/>
    <property type="match status" value="1"/>
</dbReference>
<protein>
    <submittedName>
        <fullName evidence="2">Glycerophosphodiester phosphodiesterase family protein</fullName>
    </submittedName>
</protein>
<sequence>MKRIALAILAFVATLYLWNASWLASAPENPRIRLIAHRGVHQTFDRTNIDANTCTAKRILPPAHDFIENTIPSMRAAFEAGAGVVEIDVHPTTDGKFAVIHDWTLDCRTDGKGVTRDHDMALLKTLDVGYGYTADGGKTYPLRGRGVGMLPPLDEVLATFPEGRFLINYKSREEREGDMLADLLAKHPEWRERVWGVYGGDEPTARAVSLIDDLKGMGKAAMKECLIRYLALGWSGYVPDACRKTYVMVPLNFAWAVWGWPDRFHARMASVGSEIILIGPYSKGDPGTAGIDTIEDLARVPESFDGYIWTNRIEVIGPALQSRRQESTSKDSV</sequence>
<name>A0A9X2X4P9_9HYPH</name>
<organism evidence="2 3">
    <name type="scientific">Chelativorans petroleitrophicus</name>
    <dbReference type="NCBI Taxonomy" id="2975484"/>
    <lineage>
        <taxon>Bacteria</taxon>
        <taxon>Pseudomonadati</taxon>
        <taxon>Pseudomonadota</taxon>
        <taxon>Alphaproteobacteria</taxon>
        <taxon>Hyphomicrobiales</taxon>
        <taxon>Phyllobacteriaceae</taxon>
        <taxon>Chelativorans</taxon>
    </lineage>
</organism>
<proteinExistence type="predicted"/>
<feature type="domain" description="GP-PDE" evidence="1">
    <location>
        <begin position="48"/>
        <end position="320"/>
    </location>
</feature>
<keyword evidence="3" id="KW-1185">Reference proteome</keyword>
<reference evidence="2" key="1">
    <citation type="submission" date="2022-08" db="EMBL/GenBank/DDBJ databases">
        <title>Chelativorans sichuanense sp. nov., a paraffin oil-degrading bacterium isolated from a mixture of oil-based drill cuttings and paddy soil.</title>
        <authorList>
            <person name="Yu J."/>
            <person name="Liu H."/>
            <person name="Chen Q."/>
        </authorList>
    </citation>
    <scope>NUCLEOTIDE SEQUENCE</scope>
    <source>
        <strain evidence="2">SCAU 2101</strain>
    </source>
</reference>
<evidence type="ECO:0000313" key="2">
    <source>
        <dbReference type="EMBL" id="MCT8988827.1"/>
    </source>
</evidence>